<accession>A0ABQ3KEB9</accession>
<dbReference type="CDD" id="cd06661">
    <property type="entry name" value="GGCT_like"/>
    <property type="match status" value="1"/>
</dbReference>
<gene>
    <name evidence="2" type="ORF">GCM10017567_39460</name>
</gene>
<dbReference type="InterPro" id="IPR017939">
    <property type="entry name" value="G-Glutamylcylcotransferase"/>
</dbReference>
<evidence type="ECO:0000313" key="3">
    <source>
        <dbReference type="Proteomes" id="UP000649955"/>
    </source>
</evidence>
<evidence type="ECO:0000256" key="1">
    <source>
        <dbReference type="ARBA" id="ARBA00023239"/>
    </source>
</evidence>
<dbReference type="PANTHER" id="PTHR12935:SF0">
    <property type="entry name" value="GAMMA-GLUTAMYLCYCLOTRANSFERASE"/>
    <property type="match status" value="1"/>
</dbReference>
<organism evidence="2 3">
    <name type="scientific">Amycolatopsis bullii</name>
    <dbReference type="NCBI Taxonomy" id="941987"/>
    <lineage>
        <taxon>Bacteria</taxon>
        <taxon>Bacillati</taxon>
        <taxon>Actinomycetota</taxon>
        <taxon>Actinomycetes</taxon>
        <taxon>Pseudonocardiales</taxon>
        <taxon>Pseudonocardiaceae</taxon>
        <taxon>Amycolatopsis</taxon>
    </lineage>
</organism>
<evidence type="ECO:0000313" key="2">
    <source>
        <dbReference type="EMBL" id="GHG17342.1"/>
    </source>
</evidence>
<proteinExistence type="predicted"/>
<keyword evidence="1" id="KW-0456">Lyase</keyword>
<name>A0ABQ3KEB9_9PSEU</name>
<comment type="caution">
    <text evidence="2">The sequence shown here is derived from an EMBL/GenBank/DDBJ whole genome shotgun (WGS) entry which is preliminary data.</text>
</comment>
<protein>
    <submittedName>
        <fullName evidence="2">Gamma-glutamylcyclotransferase</fullName>
    </submittedName>
</protein>
<dbReference type="SUPFAM" id="SSF110857">
    <property type="entry name" value="Gamma-glutamyl cyclotransferase-like"/>
    <property type="match status" value="1"/>
</dbReference>
<dbReference type="Gene3D" id="3.10.490.10">
    <property type="entry name" value="Gamma-glutamyl cyclotransferase-like"/>
    <property type="match status" value="1"/>
</dbReference>
<sequence length="170" mass="18038">MGEHGECVHSGEGGIATLSGVPLYAAYGSNMEPAQMLERAPHSPMAGTGWLEGWRLTFGGEDLGWEGALATIVEDPASRVFVVLYDVTPLDEDGLDRWEGGELGIHSKIRLRVQTMDGSVLAWLYVLDAYEGGLPSARYLGVLADAAEAAGAPADYVDDLRTRPCSGITG</sequence>
<reference evidence="3" key="1">
    <citation type="journal article" date="2019" name="Int. J. Syst. Evol. Microbiol.">
        <title>The Global Catalogue of Microorganisms (GCM) 10K type strain sequencing project: providing services to taxonomists for standard genome sequencing and annotation.</title>
        <authorList>
            <consortium name="The Broad Institute Genomics Platform"/>
            <consortium name="The Broad Institute Genome Sequencing Center for Infectious Disease"/>
            <person name="Wu L."/>
            <person name="Ma J."/>
        </authorList>
    </citation>
    <scope>NUCLEOTIDE SEQUENCE [LARGE SCALE GENOMIC DNA]</scope>
    <source>
        <strain evidence="3">CGMCC 4.7680</strain>
    </source>
</reference>
<dbReference type="Proteomes" id="UP000649955">
    <property type="component" value="Unassembled WGS sequence"/>
</dbReference>
<dbReference type="InterPro" id="IPR013024">
    <property type="entry name" value="GGCT-like"/>
</dbReference>
<dbReference type="EMBL" id="BNAW01000016">
    <property type="protein sequence ID" value="GHG17342.1"/>
    <property type="molecule type" value="Genomic_DNA"/>
</dbReference>
<keyword evidence="3" id="KW-1185">Reference proteome</keyword>
<dbReference type="Pfam" id="PF13772">
    <property type="entry name" value="AIG2_2"/>
    <property type="match status" value="1"/>
</dbReference>
<dbReference type="PANTHER" id="PTHR12935">
    <property type="entry name" value="GAMMA-GLUTAMYLCYCLOTRANSFERASE"/>
    <property type="match status" value="1"/>
</dbReference>
<dbReference type="InterPro" id="IPR036568">
    <property type="entry name" value="GGCT-like_sf"/>
</dbReference>